<accession>A0A1H6VUN7</accession>
<dbReference type="Proteomes" id="UP000199250">
    <property type="component" value="Unassembled WGS sequence"/>
</dbReference>
<evidence type="ECO:0000313" key="2">
    <source>
        <dbReference type="Proteomes" id="UP000199250"/>
    </source>
</evidence>
<reference evidence="1 2" key="1">
    <citation type="submission" date="2016-10" db="EMBL/GenBank/DDBJ databases">
        <authorList>
            <person name="de Groot N.N."/>
        </authorList>
    </citation>
    <scope>NUCLEOTIDE SEQUENCE [LARGE SCALE GENOMIC DNA]</scope>
    <source>
        <strain evidence="1 2">DSM 373</strain>
    </source>
</reference>
<organism evidence="1 2">
    <name type="scientific">Azotobacter beijerinckii</name>
    <dbReference type="NCBI Taxonomy" id="170623"/>
    <lineage>
        <taxon>Bacteria</taxon>
        <taxon>Pseudomonadati</taxon>
        <taxon>Pseudomonadota</taxon>
        <taxon>Gammaproteobacteria</taxon>
        <taxon>Pseudomonadales</taxon>
        <taxon>Pseudomonadaceae</taxon>
        <taxon>Azotobacter</taxon>
    </lineage>
</organism>
<evidence type="ECO:0000313" key="1">
    <source>
        <dbReference type="EMBL" id="SEJ08353.1"/>
    </source>
</evidence>
<sequence length="268" mass="31691">MKIAVAYFGIPRNSKICYPSILQNIYAALPERADVESFYHFYRQDRVRNPHSGEDGALDSENYSAFAGMQGVLEPPDECLQRWEFERIKEFGDAWGDDFVSLGNLLRQLNSLYEVVSQVESFAPDFVLFVRPDLLYHDPMPSYIFRFPGLRRDNVYVPNWQWWGGLNDRFAICGRDSYKAYGRRIERIFDFCQATGRPLHSERLLKYALRQARSRVCTLNVRASRVRLDDKVVEELFSSRKKMKRREDRYIHPLSTLRTFMDRFLLIR</sequence>
<dbReference type="RefSeq" id="WP_090732434.1">
    <property type="nucleotide sequence ID" value="NZ_FNYQ01000046.1"/>
</dbReference>
<proteinExistence type="predicted"/>
<protein>
    <submittedName>
        <fullName evidence="1">Uncharacterized protein</fullName>
    </submittedName>
</protein>
<dbReference type="EMBL" id="FNYQ01000046">
    <property type="protein sequence ID" value="SEJ08353.1"/>
    <property type="molecule type" value="Genomic_DNA"/>
</dbReference>
<name>A0A1H6VUN7_9GAMM</name>
<gene>
    <name evidence="1" type="ORF">SAMN04244572_02686</name>
</gene>
<dbReference type="OrthoDB" id="9153840at2"/>
<dbReference type="AlphaFoldDB" id="A0A1H6VUN7"/>